<evidence type="ECO:0000256" key="1">
    <source>
        <dbReference type="SAM" id="MobiDB-lite"/>
    </source>
</evidence>
<evidence type="ECO:0000256" key="2">
    <source>
        <dbReference type="SAM" id="Phobius"/>
    </source>
</evidence>
<dbReference type="Proteomes" id="UP000292408">
    <property type="component" value="Unassembled WGS sequence"/>
</dbReference>
<organism evidence="3 4">
    <name type="scientific">Microcella alkaliphila</name>
    <dbReference type="NCBI Taxonomy" id="279828"/>
    <lineage>
        <taxon>Bacteria</taxon>
        <taxon>Bacillati</taxon>
        <taxon>Actinomycetota</taxon>
        <taxon>Actinomycetes</taxon>
        <taxon>Micrococcales</taxon>
        <taxon>Microbacteriaceae</taxon>
        <taxon>Microcella</taxon>
    </lineage>
</organism>
<keyword evidence="2" id="KW-0472">Membrane</keyword>
<sequence length="132" mass="14398">MTRYWTPRAVVFGIIAVAGLVGTWTYNAIAIIERTDFLGDWFNNGPAVGSLTTDLLVMAVAGGAFIVIEGRRLGMRHLWAYIVFSGLTAIAFTFPLFLMNRERHLERQRQHAAAHGHEAEPGASGQGSTVPA</sequence>
<keyword evidence="2" id="KW-0812">Transmembrane</keyword>
<feature type="transmembrane region" description="Helical" evidence="2">
    <location>
        <begin position="47"/>
        <end position="66"/>
    </location>
</feature>
<keyword evidence="4" id="KW-1185">Reference proteome</keyword>
<dbReference type="InterPro" id="IPR021362">
    <property type="entry name" value="DUF2834"/>
</dbReference>
<dbReference type="EMBL" id="SGXT01000011">
    <property type="protein sequence ID" value="RZT64078.1"/>
    <property type="molecule type" value="Genomic_DNA"/>
</dbReference>
<feature type="region of interest" description="Disordered" evidence="1">
    <location>
        <begin position="109"/>
        <end position="132"/>
    </location>
</feature>
<gene>
    <name evidence="3" type="ORF">EV140_0315</name>
</gene>
<dbReference type="RefSeq" id="WP_130280376.1">
    <property type="nucleotide sequence ID" value="NZ_SGXT01000011.1"/>
</dbReference>
<feature type="compositionally biased region" description="Basic and acidic residues" evidence="1">
    <location>
        <begin position="109"/>
        <end position="120"/>
    </location>
</feature>
<feature type="transmembrane region" description="Helical" evidence="2">
    <location>
        <begin position="78"/>
        <end position="98"/>
    </location>
</feature>
<dbReference type="OrthoDB" id="4231743at2"/>
<proteinExistence type="predicted"/>
<dbReference type="Pfam" id="PF11196">
    <property type="entry name" value="DUF2834"/>
    <property type="match status" value="1"/>
</dbReference>
<accession>A0A4Q7TVL2</accession>
<protein>
    <submittedName>
        <fullName evidence="3">Uncharacterized protein DUF2834</fullName>
    </submittedName>
</protein>
<feature type="transmembrane region" description="Helical" evidence="2">
    <location>
        <begin position="9"/>
        <end position="27"/>
    </location>
</feature>
<evidence type="ECO:0000313" key="4">
    <source>
        <dbReference type="Proteomes" id="UP000292408"/>
    </source>
</evidence>
<reference evidence="3 4" key="1">
    <citation type="journal article" date="2015" name="Stand. Genomic Sci.">
        <title>Genomic Encyclopedia of Bacterial and Archaeal Type Strains, Phase III: the genomes of soil and plant-associated and newly described type strains.</title>
        <authorList>
            <person name="Whitman W.B."/>
            <person name="Woyke T."/>
            <person name="Klenk H.P."/>
            <person name="Zhou Y."/>
            <person name="Lilburn T.G."/>
            <person name="Beck B.J."/>
            <person name="De Vos P."/>
            <person name="Vandamme P."/>
            <person name="Eisen J.A."/>
            <person name="Garrity G."/>
            <person name="Hugenholtz P."/>
            <person name="Kyrpides N.C."/>
        </authorList>
    </citation>
    <scope>NUCLEOTIDE SEQUENCE [LARGE SCALE GENOMIC DNA]</scope>
    <source>
        <strain evidence="3 4">AC4r</strain>
    </source>
</reference>
<evidence type="ECO:0000313" key="3">
    <source>
        <dbReference type="EMBL" id="RZT64078.1"/>
    </source>
</evidence>
<name>A0A4Q7TVL2_9MICO</name>
<comment type="caution">
    <text evidence="3">The sequence shown here is derived from an EMBL/GenBank/DDBJ whole genome shotgun (WGS) entry which is preliminary data.</text>
</comment>
<keyword evidence="2" id="KW-1133">Transmembrane helix</keyword>
<dbReference type="AlphaFoldDB" id="A0A4Q7TVL2"/>